<keyword evidence="2" id="KW-0539">Nucleus</keyword>
<dbReference type="GO" id="GO:0000981">
    <property type="term" value="F:DNA-binding transcription factor activity, RNA polymerase II-specific"/>
    <property type="evidence" value="ECO:0007669"/>
    <property type="project" value="InterPro"/>
</dbReference>
<feature type="compositionally biased region" description="Polar residues" evidence="3">
    <location>
        <begin position="1"/>
        <end position="11"/>
    </location>
</feature>
<dbReference type="EMBL" id="JATN01000321">
    <property type="protein sequence ID" value="EUC58958.1"/>
    <property type="molecule type" value="Genomic_DNA"/>
</dbReference>
<evidence type="ECO:0000256" key="1">
    <source>
        <dbReference type="ARBA" id="ARBA00004123"/>
    </source>
</evidence>
<dbReference type="Gene3D" id="4.10.240.10">
    <property type="entry name" value="Zn(2)-C6 fungal-type DNA-binding domain"/>
    <property type="match status" value="1"/>
</dbReference>
<accession>A0A0A1UL35</accession>
<dbReference type="InterPro" id="IPR021858">
    <property type="entry name" value="Fun_TF"/>
</dbReference>
<evidence type="ECO:0000256" key="3">
    <source>
        <dbReference type="SAM" id="MobiDB-lite"/>
    </source>
</evidence>
<dbReference type="InterPro" id="IPR036864">
    <property type="entry name" value="Zn2-C6_fun-type_DNA-bd_sf"/>
</dbReference>
<dbReference type="SUPFAM" id="SSF57701">
    <property type="entry name" value="Zn2/Cys6 DNA-binding domain"/>
    <property type="match status" value="1"/>
</dbReference>
<comment type="subcellular location">
    <subcellularLocation>
        <location evidence="1">Nucleus</location>
    </subcellularLocation>
</comment>
<dbReference type="GO" id="GO:0008270">
    <property type="term" value="F:zinc ion binding"/>
    <property type="evidence" value="ECO:0007669"/>
    <property type="project" value="InterPro"/>
</dbReference>
<evidence type="ECO:0000313" key="5">
    <source>
        <dbReference type="EMBL" id="EUC58958.1"/>
    </source>
</evidence>
<dbReference type="PROSITE" id="PS50048">
    <property type="entry name" value="ZN2_CY6_FUNGAL_2"/>
    <property type="match status" value="1"/>
</dbReference>
<dbReference type="InterPro" id="IPR001138">
    <property type="entry name" value="Zn2Cys6_DnaBD"/>
</dbReference>
<proteinExistence type="predicted"/>
<dbReference type="Proteomes" id="UP000030108">
    <property type="component" value="Unassembled WGS sequence"/>
</dbReference>
<dbReference type="Pfam" id="PF11951">
    <property type="entry name" value="Fungal_trans_2"/>
    <property type="match status" value="1"/>
</dbReference>
<name>A0A0A1UL35_9AGAM</name>
<dbReference type="PANTHER" id="PTHR37534">
    <property type="entry name" value="TRANSCRIPTIONAL ACTIVATOR PROTEIN UGA3"/>
    <property type="match status" value="1"/>
</dbReference>
<feature type="region of interest" description="Disordered" evidence="3">
    <location>
        <begin position="1"/>
        <end position="24"/>
    </location>
</feature>
<dbReference type="Pfam" id="PF00172">
    <property type="entry name" value="Zn_clus"/>
    <property type="match status" value="1"/>
</dbReference>
<dbReference type="PANTHER" id="PTHR37534:SF46">
    <property type="entry name" value="ZN(II)2CYS6 TRANSCRIPTION FACTOR (EUROFUNG)"/>
    <property type="match status" value="1"/>
</dbReference>
<dbReference type="GO" id="GO:0005634">
    <property type="term" value="C:nucleus"/>
    <property type="evidence" value="ECO:0007669"/>
    <property type="project" value="UniProtKB-SubCell"/>
</dbReference>
<evidence type="ECO:0000313" key="6">
    <source>
        <dbReference type="Proteomes" id="UP000030108"/>
    </source>
</evidence>
<dbReference type="SMART" id="SM00066">
    <property type="entry name" value="GAL4"/>
    <property type="match status" value="1"/>
</dbReference>
<protein>
    <submittedName>
        <fullName evidence="5">Fungal Zn(2)-cys(6) binuclear cluster domain protein, putative</fullName>
    </submittedName>
</protein>
<gene>
    <name evidence="5" type="ORF">RSOL_287970</name>
</gene>
<organism evidence="5 6">
    <name type="scientific">Rhizoctonia solani AG-3 Rhs1AP</name>
    <dbReference type="NCBI Taxonomy" id="1086054"/>
    <lineage>
        <taxon>Eukaryota</taxon>
        <taxon>Fungi</taxon>
        <taxon>Dikarya</taxon>
        <taxon>Basidiomycota</taxon>
        <taxon>Agaricomycotina</taxon>
        <taxon>Agaricomycetes</taxon>
        <taxon>Cantharellales</taxon>
        <taxon>Ceratobasidiaceae</taxon>
        <taxon>Rhizoctonia</taxon>
    </lineage>
</organism>
<dbReference type="OrthoDB" id="3148729at2759"/>
<evidence type="ECO:0000259" key="4">
    <source>
        <dbReference type="PROSITE" id="PS50048"/>
    </source>
</evidence>
<comment type="caution">
    <text evidence="5">The sequence shown here is derived from an EMBL/GenBank/DDBJ whole genome shotgun (WGS) entry which is preliminary data.</text>
</comment>
<evidence type="ECO:0000256" key="2">
    <source>
        <dbReference type="ARBA" id="ARBA00023242"/>
    </source>
</evidence>
<dbReference type="AlphaFoldDB" id="A0A0A1UL35"/>
<dbReference type="PROSITE" id="PS00463">
    <property type="entry name" value="ZN2_CY6_FUNGAL_1"/>
    <property type="match status" value="1"/>
</dbReference>
<feature type="domain" description="Zn(2)-C6 fungal-type" evidence="4">
    <location>
        <begin position="10"/>
        <end position="41"/>
    </location>
</feature>
<reference evidence="6" key="1">
    <citation type="journal article" date="2014" name="Genome Announc.">
        <title>Draft genome sequence of the plant-pathogenic soil fungus Rhizoctonia solani anastomosis group 3 strain Rhs1AP.</title>
        <authorList>
            <person name="Cubeta M.A."/>
            <person name="Thomas E."/>
            <person name="Dean R.A."/>
            <person name="Jabaji S."/>
            <person name="Neate S.M."/>
            <person name="Tavantzis S."/>
            <person name="Toda T."/>
            <person name="Vilgalys R."/>
            <person name="Bharathan N."/>
            <person name="Fedorova-Abrams N."/>
            <person name="Pakala S.B."/>
            <person name="Pakala S.M."/>
            <person name="Zafar N."/>
            <person name="Joardar V."/>
            <person name="Losada L."/>
            <person name="Nierman W.C."/>
        </authorList>
    </citation>
    <scope>NUCLEOTIDE SEQUENCE [LARGE SCALE GENOMIC DNA]</scope>
    <source>
        <strain evidence="6">AG-3</strain>
    </source>
</reference>
<sequence length="596" mass="66203">MSISQRSTTGCSPCKTKRKKCDETKPQCQRCKKDSGTPCVYEYVGYPENGKRGRKRTKPAPRSTWELLARTQSTSTGPLAAENTFLSMSTEDPTLLAYSAPSEPWGYTTCSDPNLPKTQGSINAEYLSSVFPATFQHPLDTDPLALLPNPLDLLQPPAGISYPSEIIPVPACSISSGAGFNLDEHEDDDDPEGVRLIICASPTMDKNVGENTLPFVLLCYSQWAITSVFEPKKIAHIMRDQVIAQFSSEDTRSRTILIANVMNVFAKHLTINDVGKSILDYLAAEVRESSSRFTSTPPSTAPTLERQSLIRMLESMLEIYSLQTSMQSIFDCLQTLRCAAPIFRLSCSEPPEQPIDLSNILLESNLNLRHFATIDIMSSVATGLPTYFQYKVPFSLELCEQIRGGLNKIDLQWLHGFPDQIFLLFAWINSLCETPGAGENSELIAWIEGVVPQITIAPDSSGDPLLRIGRMVVQECWRFAVLIYLYMALCNANAYDPRVIRAQKGFMRLVKGVKPARNPDAFLSTPMIMAGAVTIEEQDRNTLRQRMLGVRECVVKGTSGNNIMLTLEDVWARTKDEGRAAVWSDLRIASFRVVGR</sequence>
<dbReference type="CDD" id="cd00067">
    <property type="entry name" value="GAL4"/>
    <property type="match status" value="1"/>
</dbReference>